<evidence type="ECO:0000256" key="1">
    <source>
        <dbReference type="SAM" id="MobiDB-lite"/>
    </source>
</evidence>
<dbReference type="EMBL" id="WNWR01000004">
    <property type="protein sequence ID" value="KAE9994645.1"/>
    <property type="molecule type" value="Genomic_DNA"/>
</dbReference>
<evidence type="ECO:0000259" key="2">
    <source>
        <dbReference type="PROSITE" id="PS50006"/>
    </source>
</evidence>
<feature type="compositionally biased region" description="Basic and acidic residues" evidence="1">
    <location>
        <begin position="321"/>
        <end position="331"/>
    </location>
</feature>
<dbReference type="InterPro" id="IPR000253">
    <property type="entry name" value="FHA_dom"/>
</dbReference>
<keyword evidence="4" id="KW-1185">Reference proteome</keyword>
<accession>A0A8H3ZCM5</accession>
<gene>
    <name evidence="3" type="ORF">EG327_006788</name>
</gene>
<organism evidence="3 4">
    <name type="scientific">Venturia inaequalis</name>
    <name type="common">Apple scab fungus</name>
    <dbReference type="NCBI Taxonomy" id="5025"/>
    <lineage>
        <taxon>Eukaryota</taxon>
        <taxon>Fungi</taxon>
        <taxon>Dikarya</taxon>
        <taxon>Ascomycota</taxon>
        <taxon>Pezizomycotina</taxon>
        <taxon>Dothideomycetes</taxon>
        <taxon>Pleosporomycetidae</taxon>
        <taxon>Venturiales</taxon>
        <taxon>Venturiaceae</taxon>
        <taxon>Venturia</taxon>
    </lineage>
</organism>
<dbReference type="AlphaFoldDB" id="A0A8H3ZCM5"/>
<feature type="region of interest" description="Disordered" evidence="1">
    <location>
        <begin position="151"/>
        <end position="266"/>
    </location>
</feature>
<protein>
    <recommendedName>
        <fullName evidence="2">FHA domain-containing protein</fullName>
    </recommendedName>
</protein>
<proteinExistence type="predicted"/>
<name>A0A8H3ZCM5_VENIN</name>
<feature type="compositionally biased region" description="Acidic residues" evidence="1">
    <location>
        <begin position="231"/>
        <end position="243"/>
    </location>
</feature>
<feature type="compositionally biased region" description="Low complexity" evidence="1">
    <location>
        <begin position="308"/>
        <end position="319"/>
    </location>
</feature>
<evidence type="ECO:0000313" key="4">
    <source>
        <dbReference type="Proteomes" id="UP000490939"/>
    </source>
</evidence>
<reference evidence="3 4" key="1">
    <citation type="submission" date="2019-07" db="EMBL/GenBank/DDBJ databases">
        <title>Venturia inaequalis Genome Resource.</title>
        <authorList>
            <person name="Lichtner F.J."/>
        </authorList>
    </citation>
    <scope>NUCLEOTIDE SEQUENCE [LARGE SCALE GENOMIC DNA]</scope>
    <source>
        <strain evidence="3 4">DMI_063113</strain>
    </source>
</reference>
<feature type="compositionally biased region" description="Acidic residues" evidence="1">
    <location>
        <begin position="154"/>
        <end position="206"/>
    </location>
</feature>
<dbReference type="PROSITE" id="PS50006">
    <property type="entry name" value="FHA_DOMAIN"/>
    <property type="match status" value="1"/>
</dbReference>
<comment type="caution">
    <text evidence="3">The sequence shown here is derived from an EMBL/GenBank/DDBJ whole genome shotgun (WGS) entry which is preliminary data.</text>
</comment>
<feature type="compositionally biased region" description="Basic residues" evidence="1">
    <location>
        <begin position="250"/>
        <end position="260"/>
    </location>
</feature>
<dbReference type="Proteomes" id="UP000490939">
    <property type="component" value="Unassembled WGS sequence"/>
</dbReference>
<feature type="compositionally biased region" description="Basic and acidic residues" evidence="1">
    <location>
        <begin position="348"/>
        <end position="359"/>
    </location>
</feature>
<feature type="region of interest" description="Disordered" evidence="1">
    <location>
        <begin position="296"/>
        <end position="387"/>
    </location>
</feature>
<evidence type="ECO:0000313" key="3">
    <source>
        <dbReference type="EMBL" id="KAE9994645.1"/>
    </source>
</evidence>
<feature type="domain" description="FHA" evidence="2">
    <location>
        <begin position="338"/>
        <end position="398"/>
    </location>
</feature>
<feature type="compositionally biased region" description="Acidic residues" evidence="1">
    <location>
        <begin position="214"/>
        <end position="223"/>
    </location>
</feature>
<sequence length="443" mass="49496">MPHSDYYLSWADALHLHRDNFYGLPDFCSKPAVAPMAIALKESAYPTITYKSFSCKAATAKKRNALLLSHCADTSLVSSLCANSNSDVDSSSPTSSEEGAEFLFGWAESRKERRHANRELKKNTKLNNGTYKVKERLAIFREEEDCGFSFCFGEDSDEEGESEDEIDELVCEGDESEEDEEVFDGDEGVESEDSDTLCGDDEEEDGSSVAQDGEFGDDGDDNEEKYAGSEKDEEEGSDDETDNGGEQVKSRKRKARKSVSWKHDDDLTEIHIVAREDLSMEYVFGQERAMMMKEDGTSKFASKKATYEKTAATTEPTTKQNMRDGSHRINSDDEADAYVFGQQSTRATKVDQQRSHSPQEEPMTSRQHHTVPKNTEAKAIDINQTTEEEGTFVFGGRQSKIRKTGPNKTDTTAITVTEIELEDVASEPEEVFVFGKQPGVWKK</sequence>